<dbReference type="EMBL" id="JAULSW010000002">
    <property type="protein sequence ID" value="KAK3390068.1"/>
    <property type="molecule type" value="Genomic_DNA"/>
</dbReference>
<gene>
    <name evidence="2" type="ORF">B0H63DRAFT_519302</name>
</gene>
<evidence type="ECO:0000313" key="2">
    <source>
        <dbReference type="EMBL" id="KAK3390068.1"/>
    </source>
</evidence>
<protein>
    <submittedName>
        <fullName evidence="2">Uncharacterized protein</fullName>
    </submittedName>
</protein>
<comment type="caution">
    <text evidence="2">The sequence shown here is derived from an EMBL/GenBank/DDBJ whole genome shotgun (WGS) entry which is preliminary data.</text>
</comment>
<keyword evidence="1" id="KW-0472">Membrane</keyword>
<dbReference type="PANTHER" id="PTHR40619">
    <property type="entry name" value="FUNGAL STAND N-TERMINAL GOODBYE DOMAIN-CONTAINING PROTEIN"/>
    <property type="match status" value="1"/>
</dbReference>
<reference evidence="2" key="1">
    <citation type="journal article" date="2023" name="Mol. Phylogenet. Evol.">
        <title>Genome-scale phylogeny and comparative genomics of the fungal order Sordariales.</title>
        <authorList>
            <person name="Hensen N."/>
            <person name="Bonometti L."/>
            <person name="Westerberg I."/>
            <person name="Brannstrom I.O."/>
            <person name="Guillou S."/>
            <person name="Cros-Aarteil S."/>
            <person name="Calhoun S."/>
            <person name="Haridas S."/>
            <person name="Kuo A."/>
            <person name="Mondo S."/>
            <person name="Pangilinan J."/>
            <person name="Riley R."/>
            <person name="LaButti K."/>
            <person name="Andreopoulos B."/>
            <person name="Lipzen A."/>
            <person name="Chen C."/>
            <person name="Yan M."/>
            <person name="Daum C."/>
            <person name="Ng V."/>
            <person name="Clum A."/>
            <person name="Steindorff A."/>
            <person name="Ohm R.A."/>
            <person name="Martin F."/>
            <person name="Silar P."/>
            <person name="Natvig D.O."/>
            <person name="Lalanne C."/>
            <person name="Gautier V."/>
            <person name="Ament-Velasquez S.L."/>
            <person name="Kruys A."/>
            <person name="Hutchinson M.I."/>
            <person name="Powell A.J."/>
            <person name="Barry K."/>
            <person name="Miller A.N."/>
            <person name="Grigoriev I.V."/>
            <person name="Debuchy R."/>
            <person name="Gladieux P."/>
            <person name="Hiltunen Thoren M."/>
            <person name="Johannesson H."/>
        </authorList>
    </citation>
    <scope>NUCLEOTIDE SEQUENCE</scope>
    <source>
        <strain evidence="2">CBS 232.78</strain>
    </source>
</reference>
<proteinExistence type="predicted"/>
<evidence type="ECO:0000313" key="3">
    <source>
        <dbReference type="Proteomes" id="UP001285441"/>
    </source>
</evidence>
<name>A0AAE0U3X1_9PEZI</name>
<dbReference type="Proteomes" id="UP001285441">
    <property type="component" value="Unassembled WGS sequence"/>
</dbReference>
<evidence type="ECO:0000256" key="1">
    <source>
        <dbReference type="SAM" id="Phobius"/>
    </source>
</evidence>
<keyword evidence="1" id="KW-0812">Transmembrane</keyword>
<reference evidence="2" key="2">
    <citation type="submission" date="2023-06" db="EMBL/GenBank/DDBJ databases">
        <authorList>
            <consortium name="Lawrence Berkeley National Laboratory"/>
            <person name="Haridas S."/>
            <person name="Hensen N."/>
            <person name="Bonometti L."/>
            <person name="Westerberg I."/>
            <person name="Brannstrom I.O."/>
            <person name="Guillou S."/>
            <person name="Cros-Aarteil S."/>
            <person name="Calhoun S."/>
            <person name="Kuo A."/>
            <person name="Mondo S."/>
            <person name="Pangilinan J."/>
            <person name="Riley R."/>
            <person name="LaButti K."/>
            <person name="Andreopoulos B."/>
            <person name="Lipzen A."/>
            <person name="Chen C."/>
            <person name="Yanf M."/>
            <person name="Daum C."/>
            <person name="Ng V."/>
            <person name="Clum A."/>
            <person name="Steindorff A."/>
            <person name="Ohm R."/>
            <person name="Martin F."/>
            <person name="Silar P."/>
            <person name="Natvig D."/>
            <person name="Lalanne C."/>
            <person name="Gautier V."/>
            <person name="Ament-velasquez S.L."/>
            <person name="Kruys A."/>
            <person name="Hutchinson M.I."/>
            <person name="Powell A.J."/>
            <person name="Barry K."/>
            <person name="Miller A.N."/>
            <person name="Grigoriev I.V."/>
            <person name="Debuchy R."/>
            <person name="Gladieux P."/>
            <person name="Thoren M.H."/>
            <person name="Johannesson H."/>
        </authorList>
    </citation>
    <scope>NUCLEOTIDE SEQUENCE</scope>
    <source>
        <strain evidence="2">CBS 232.78</strain>
    </source>
</reference>
<keyword evidence="3" id="KW-1185">Reference proteome</keyword>
<organism evidence="2 3">
    <name type="scientific">Podospora didyma</name>
    <dbReference type="NCBI Taxonomy" id="330526"/>
    <lineage>
        <taxon>Eukaryota</taxon>
        <taxon>Fungi</taxon>
        <taxon>Dikarya</taxon>
        <taxon>Ascomycota</taxon>
        <taxon>Pezizomycotina</taxon>
        <taxon>Sordariomycetes</taxon>
        <taxon>Sordariomycetidae</taxon>
        <taxon>Sordariales</taxon>
        <taxon>Podosporaceae</taxon>
        <taxon>Podospora</taxon>
    </lineage>
</organism>
<accession>A0AAE0U3X1</accession>
<keyword evidence="1" id="KW-1133">Transmembrane helix</keyword>
<dbReference type="PANTHER" id="PTHR40619:SF3">
    <property type="entry name" value="FUNGAL STAND N-TERMINAL GOODBYE DOMAIN-CONTAINING PROTEIN"/>
    <property type="match status" value="1"/>
</dbReference>
<feature type="transmembrane region" description="Helical" evidence="1">
    <location>
        <begin position="312"/>
        <end position="333"/>
    </location>
</feature>
<sequence length="343" mass="38621">MGCIRQAQEQKRNWRRPFEVPDHAAGKTMRNCCIEFLLELMPDGEYSSLLSGGLTLAYNKALGKEKVREDILEPFDGFSERAEQTKDNIKLYSRDAKLREKSEALYMEALDCVCLSISWLESSNESCKTFFQQSRYLRKFEDAKANIHQRVKEFKDTVDMCLRRQVHDMHASVEWLKSPIMATFFLLSGLALDADMTTAMRHIPPESRLEKMSILTRTPEFTKWLRSLGSSFLVLHDDENPDHGALSTVSHLCGLMAHTMRASAGMWTLSFFCGLHTAVGASFQGGKGLLCVHAMTLQLLGKLGWQTFPSPLVSVFAMVLGQLLVPGMVFVLVDGAHWNGTEA</sequence>
<dbReference type="AlphaFoldDB" id="A0AAE0U3X1"/>